<feature type="domain" description="Rhodanese" evidence="1">
    <location>
        <begin position="50"/>
        <end position="141"/>
    </location>
</feature>
<reference evidence="3" key="1">
    <citation type="submission" date="2018-05" db="EMBL/GenBank/DDBJ databases">
        <title>Ignatzschineria dubaiensis sp. nov., isolated from necrotic foot tissues of dromedaries (Camelus dromedarius) and associated maggots in Dubai, United Arab Emirates.</title>
        <authorList>
            <person name="Tsang C.C."/>
            <person name="Tang J.Y.M."/>
            <person name="Fong J.Y.H."/>
            <person name="Kinne J."/>
            <person name="Lee H.H."/>
            <person name="Joseph M."/>
            <person name="Jose S."/>
            <person name="Schuster R.K."/>
            <person name="Tang Y."/>
            <person name="Sivakumar S."/>
            <person name="Chen J.H.K."/>
            <person name="Teng J.L.L."/>
            <person name="Lau S.K.P."/>
            <person name="Wernery U."/>
            <person name="Woo P.C.Y."/>
        </authorList>
    </citation>
    <scope>NUCLEOTIDE SEQUENCE [LARGE SCALE GENOMIC DNA]</scope>
    <source>
        <strain evidence="3">KCTC 22644</strain>
    </source>
</reference>
<dbReference type="Pfam" id="PF00581">
    <property type="entry name" value="Rhodanese"/>
    <property type="match status" value="1"/>
</dbReference>
<gene>
    <name evidence="2" type="ORF">DC083_09200</name>
</gene>
<comment type="caution">
    <text evidence="2">The sequence shown here is derived from an EMBL/GenBank/DDBJ whole genome shotgun (WGS) entry which is preliminary data.</text>
</comment>
<dbReference type="PANTHER" id="PTHR43031">
    <property type="entry name" value="FAD-DEPENDENT OXIDOREDUCTASE"/>
    <property type="match status" value="1"/>
</dbReference>
<dbReference type="Proteomes" id="UP000245020">
    <property type="component" value="Unassembled WGS sequence"/>
</dbReference>
<name>A0A2U2ACU7_9GAMM</name>
<protein>
    <recommendedName>
        <fullName evidence="1">Rhodanese domain-containing protein</fullName>
    </recommendedName>
</protein>
<dbReference type="CDD" id="cd00158">
    <property type="entry name" value="RHOD"/>
    <property type="match status" value="1"/>
</dbReference>
<dbReference type="AlphaFoldDB" id="A0A2U2ACU7"/>
<dbReference type="InterPro" id="IPR036873">
    <property type="entry name" value="Rhodanese-like_dom_sf"/>
</dbReference>
<proteinExistence type="predicted"/>
<dbReference type="SUPFAM" id="SSF52821">
    <property type="entry name" value="Rhodanese/Cell cycle control phosphatase"/>
    <property type="match status" value="1"/>
</dbReference>
<dbReference type="InterPro" id="IPR001763">
    <property type="entry name" value="Rhodanese-like_dom"/>
</dbReference>
<dbReference type="PANTHER" id="PTHR43031:SF7">
    <property type="entry name" value="NITRIC OXIDE REDUCTASE FLRD-NAD(+) REDUCTASE"/>
    <property type="match status" value="1"/>
</dbReference>
<dbReference type="EMBL" id="QEWQ01000006">
    <property type="protein sequence ID" value="PWD80473.1"/>
    <property type="molecule type" value="Genomic_DNA"/>
</dbReference>
<evidence type="ECO:0000259" key="1">
    <source>
        <dbReference type="PROSITE" id="PS50206"/>
    </source>
</evidence>
<keyword evidence="3" id="KW-1185">Reference proteome</keyword>
<dbReference type="RefSeq" id="WP_109189911.1">
    <property type="nucleotide sequence ID" value="NZ_BMYA01000004.1"/>
</dbReference>
<evidence type="ECO:0000313" key="3">
    <source>
        <dbReference type="Proteomes" id="UP000245020"/>
    </source>
</evidence>
<accession>A0A2U2ACU7</accession>
<dbReference type="Gene3D" id="3.40.250.10">
    <property type="entry name" value="Rhodanese-like domain"/>
    <property type="match status" value="1"/>
</dbReference>
<evidence type="ECO:0000313" key="2">
    <source>
        <dbReference type="EMBL" id="PWD80473.1"/>
    </source>
</evidence>
<dbReference type="SMART" id="SM00450">
    <property type="entry name" value="RHOD"/>
    <property type="match status" value="1"/>
</dbReference>
<dbReference type="InterPro" id="IPR050229">
    <property type="entry name" value="GlpE_sulfurtransferase"/>
</dbReference>
<dbReference type="OrthoDB" id="9808735at2"/>
<organism evidence="2 3">
    <name type="scientific">Ignatzschineria ureiclastica</name>
    <dbReference type="NCBI Taxonomy" id="472582"/>
    <lineage>
        <taxon>Bacteria</taxon>
        <taxon>Pseudomonadati</taxon>
        <taxon>Pseudomonadota</taxon>
        <taxon>Gammaproteobacteria</taxon>
        <taxon>Cardiobacteriales</taxon>
        <taxon>Ignatzschineriaceae</taxon>
        <taxon>Ignatzschineria</taxon>
    </lineage>
</organism>
<sequence>MNSIMPFIQQNWMFVAAFVVVVVLLIANEINAARGKKYRMSITDALREYNDDNAVFIDIRPKKDFKKLHIPNAVNIPTAELEKQLESLTQFGDKKIIVYSDTDPRANEACIKLRKLHPNAALNVLVGGIVGWQEANLPLSKG</sequence>
<dbReference type="PROSITE" id="PS50206">
    <property type="entry name" value="RHODANESE_3"/>
    <property type="match status" value="1"/>
</dbReference>